<keyword evidence="2" id="KW-1133">Transmembrane helix</keyword>
<feature type="transmembrane region" description="Helical" evidence="2">
    <location>
        <begin position="156"/>
        <end position="181"/>
    </location>
</feature>
<feature type="transmembrane region" description="Helical" evidence="2">
    <location>
        <begin position="187"/>
        <end position="204"/>
    </location>
</feature>
<feature type="transmembrane region" description="Helical" evidence="2">
    <location>
        <begin position="258"/>
        <end position="277"/>
    </location>
</feature>
<comment type="caution">
    <text evidence="3">The sequence shown here is derived from an EMBL/GenBank/DDBJ whole genome shotgun (WGS) entry which is preliminary data.</text>
</comment>
<dbReference type="AlphaFoldDB" id="A0A9J6FVQ2"/>
<dbReference type="EMBL" id="JABSTR010000004">
    <property type="protein sequence ID" value="KAH9366851.1"/>
    <property type="molecule type" value="Genomic_DNA"/>
</dbReference>
<feature type="transmembrane region" description="Helical" evidence="2">
    <location>
        <begin position="289"/>
        <end position="311"/>
    </location>
</feature>
<evidence type="ECO:0000256" key="2">
    <source>
        <dbReference type="SAM" id="Phobius"/>
    </source>
</evidence>
<evidence type="ECO:0000256" key="1">
    <source>
        <dbReference type="SAM" id="MobiDB-lite"/>
    </source>
</evidence>
<reference evidence="3 4" key="1">
    <citation type="journal article" date="2020" name="Cell">
        <title>Large-Scale Comparative Analyses of Tick Genomes Elucidate Their Genetic Diversity and Vector Capacities.</title>
        <authorList>
            <consortium name="Tick Genome and Microbiome Consortium (TIGMIC)"/>
            <person name="Jia N."/>
            <person name="Wang J."/>
            <person name="Shi W."/>
            <person name="Du L."/>
            <person name="Sun Y."/>
            <person name="Zhan W."/>
            <person name="Jiang J.F."/>
            <person name="Wang Q."/>
            <person name="Zhang B."/>
            <person name="Ji P."/>
            <person name="Bell-Sakyi L."/>
            <person name="Cui X.M."/>
            <person name="Yuan T.T."/>
            <person name="Jiang B.G."/>
            <person name="Yang W.F."/>
            <person name="Lam T.T."/>
            <person name="Chang Q.C."/>
            <person name="Ding S.J."/>
            <person name="Wang X.J."/>
            <person name="Zhu J.G."/>
            <person name="Ruan X.D."/>
            <person name="Zhao L."/>
            <person name="Wei J.T."/>
            <person name="Ye R.Z."/>
            <person name="Que T.C."/>
            <person name="Du C.H."/>
            <person name="Zhou Y.H."/>
            <person name="Cheng J.X."/>
            <person name="Dai P.F."/>
            <person name="Guo W.B."/>
            <person name="Han X.H."/>
            <person name="Huang E.J."/>
            <person name="Li L.F."/>
            <person name="Wei W."/>
            <person name="Gao Y.C."/>
            <person name="Liu J.Z."/>
            <person name="Shao H.Z."/>
            <person name="Wang X."/>
            <person name="Wang C.C."/>
            <person name="Yang T.C."/>
            <person name="Huo Q.B."/>
            <person name="Li W."/>
            <person name="Chen H.Y."/>
            <person name="Chen S.E."/>
            <person name="Zhou L.G."/>
            <person name="Ni X.B."/>
            <person name="Tian J.H."/>
            <person name="Sheng Y."/>
            <person name="Liu T."/>
            <person name="Pan Y.S."/>
            <person name="Xia L.Y."/>
            <person name="Li J."/>
            <person name="Zhao F."/>
            <person name="Cao W.C."/>
        </authorList>
    </citation>
    <scope>NUCLEOTIDE SEQUENCE [LARGE SCALE GENOMIC DNA]</scope>
    <source>
        <strain evidence="3">HaeL-2018</strain>
    </source>
</reference>
<feature type="region of interest" description="Disordered" evidence="1">
    <location>
        <begin position="1"/>
        <end position="25"/>
    </location>
</feature>
<sequence>MRLPKPESIRIHSRSQAEPSHVGRSPRRDEAAVCAVPVARCHLLHCADRGRPAAEPVRVQLYYYYNLDQGSIARIYAAGALGGCMADLWGVAVSKRVGWTLTAPLLLGLYFESCMLKDSEKLSHLVVSKILSKVCVLTLFPLALGQFNPRMRPSDLAIILVIGFLGIVCGVVSSILCDIMYYNCYLLYKSSAYILVGLFLFHFLKPKSQPIKGLVEPYRADRVVTFAVLSSEVALWCCSTIVEAYWAPLVNPSNMDVGLLYALYCFFHVFGSCFFRVLRMIRATPRYSLTLACILAGVGMFFAAVAMPVTRTLSWSSKLRSCAHISPGNEAYARCAGRLLAAAMLAFRQRAGHAQKTRIVELVKSVDVLGASA</sequence>
<feature type="compositionally biased region" description="Basic and acidic residues" evidence="1">
    <location>
        <begin position="1"/>
        <end position="10"/>
    </location>
</feature>
<organism evidence="3 4">
    <name type="scientific">Haemaphysalis longicornis</name>
    <name type="common">Bush tick</name>
    <dbReference type="NCBI Taxonomy" id="44386"/>
    <lineage>
        <taxon>Eukaryota</taxon>
        <taxon>Metazoa</taxon>
        <taxon>Ecdysozoa</taxon>
        <taxon>Arthropoda</taxon>
        <taxon>Chelicerata</taxon>
        <taxon>Arachnida</taxon>
        <taxon>Acari</taxon>
        <taxon>Parasitiformes</taxon>
        <taxon>Ixodida</taxon>
        <taxon>Ixodoidea</taxon>
        <taxon>Ixodidae</taxon>
        <taxon>Haemaphysalinae</taxon>
        <taxon>Haemaphysalis</taxon>
    </lineage>
</organism>
<keyword evidence="4" id="KW-1185">Reference proteome</keyword>
<gene>
    <name evidence="3" type="ORF">HPB48_021624</name>
</gene>
<keyword evidence="2" id="KW-0472">Membrane</keyword>
<feature type="transmembrane region" description="Helical" evidence="2">
    <location>
        <begin position="224"/>
        <end position="246"/>
    </location>
</feature>
<dbReference type="OrthoDB" id="6499396at2759"/>
<keyword evidence="2" id="KW-0812">Transmembrane</keyword>
<dbReference type="Proteomes" id="UP000821853">
    <property type="component" value="Chromosome 2"/>
</dbReference>
<protein>
    <submittedName>
        <fullName evidence="3">Uncharacterized protein</fullName>
    </submittedName>
</protein>
<proteinExistence type="predicted"/>
<dbReference type="VEuPathDB" id="VectorBase:HLOH_048203"/>
<name>A0A9J6FVQ2_HAELO</name>
<evidence type="ECO:0000313" key="3">
    <source>
        <dbReference type="EMBL" id="KAH9366851.1"/>
    </source>
</evidence>
<evidence type="ECO:0000313" key="4">
    <source>
        <dbReference type="Proteomes" id="UP000821853"/>
    </source>
</evidence>
<accession>A0A9J6FVQ2</accession>